<feature type="chain" id="PRO_5046078537" description="Carboxypeptidase regulatory-like domain-containing protein" evidence="2">
    <location>
        <begin position="25"/>
        <end position="159"/>
    </location>
</feature>
<evidence type="ECO:0000313" key="4">
    <source>
        <dbReference type="Proteomes" id="UP001253595"/>
    </source>
</evidence>
<dbReference type="EMBL" id="JAVDVX010000001">
    <property type="protein sequence ID" value="MDR7088715.1"/>
    <property type="molecule type" value="Genomic_DNA"/>
</dbReference>
<dbReference type="Gene3D" id="2.30.110.20">
    <property type="entry name" value="Hcp1-like"/>
    <property type="match status" value="1"/>
</dbReference>
<dbReference type="RefSeq" id="WP_310068697.1">
    <property type="nucleotide sequence ID" value="NZ_JAVDVX010000001.1"/>
</dbReference>
<accession>A0ABU1UU82</accession>
<feature type="region of interest" description="Disordered" evidence="1">
    <location>
        <begin position="136"/>
        <end position="159"/>
    </location>
</feature>
<name>A0ABU1UU82_9GAMM</name>
<proteinExistence type="predicted"/>
<protein>
    <recommendedName>
        <fullName evidence="5">Carboxypeptidase regulatory-like domain-containing protein</fullName>
    </recommendedName>
</protein>
<keyword evidence="2" id="KW-0732">Signal</keyword>
<sequence>MNKHIRIIVGSFLLSAFAPLAAVAASDMHIKLNDIKGESKIVHCPGGTCTVTGLAAGTYQVQVCDKNGAAVISSTALSHSIKSPRDAASGLATGKRQHKPMIITQQLDKSSPQLFSLVVTEPGSSVTIQPQAVATDGAAPVSSGGGAGKVNVQDISMTR</sequence>
<evidence type="ECO:0000256" key="2">
    <source>
        <dbReference type="SAM" id="SignalP"/>
    </source>
</evidence>
<dbReference type="InterPro" id="IPR036624">
    <property type="entry name" value="Hcp1-lik_sf"/>
</dbReference>
<organism evidence="3 4">
    <name type="scientific">Cellvibrio fibrivorans</name>
    <dbReference type="NCBI Taxonomy" id="126350"/>
    <lineage>
        <taxon>Bacteria</taxon>
        <taxon>Pseudomonadati</taxon>
        <taxon>Pseudomonadota</taxon>
        <taxon>Gammaproteobacteria</taxon>
        <taxon>Cellvibrionales</taxon>
        <taxon>Cellvibrionaceae</taxon>
        <taxon>Cellvibrio</taxon>
    </lineage>
</organism>
<feature type="signal peptide" evidence="2">
    <location>
        <begin position="1"/>
        <end position="24"/>
    </location>
</feature>
<gene>
    <name evidence="3" type="ORF">J2X05_000718</name>
</gene>
<dbReference type="SUPFAM" id="SSF141452">
    <property type="entry name" value="Hcp1-like"/>
    <property type="match status" value="1"/>
</dbReference>
<evidence type="ECO:0000313" key="3">
    <source>
        <dbReference type="EMBL" id="MDR7088715.1"/>
    </source>
</evidence>
<dbReference type="InterPro" id="IPR008514">
    <property type="entry name" value="T6SS_Hcp"/>
</dbReference>
<evidence type="ECO:0008006" key="5">
    <source>
        <dbReference type="Google" id="ProtNLM"/>
    </source>
</evidence>
<dbReference type="Pfam" id="PF05638">
    <property type="entry name" value="T6SS_HCP"/>
    <property type="match status" value="1"/>
</dbReference>
<keyword evidence="4" id="KW-1185">Reference proteome</keyword>
<dbReference type="Proteomes" id="UP001253595">
    <property type="component" value="Unassembled WGS sequence"/>
</dbReference>
<evidence type="ECO:0000256" key="1">
    <source>
        <dbReference type="SAM" id="MobiDB-lite"/>
    </source>
</evidence>
<reference evidence="3 4" key="1">
    <citation type="submission" date="2023-07" db="EMBL/GenBank/DDBJ databases">
        <title>Sorghum-associated microbial communities from plants grown in Nebraska, USA.</title>
        <authorList>
            <person name="Schachtman D."/>
        </authorList>
    </citation>
    <scope>NUCLEOTIDE SEQUENCE [LARGE SCALE GENOMIC DNA]</scope>
    <source>
        <strain evidence="3 4">BE190</strain>
    </source>
</reference>
<comment type="caution">
    <text evidence="3">The sequence shown here is derived from an EMBL/GenBank/DDBJ whole genome shotgun (WGS) entry which is preliminary data.</text>
</comment>